<evidence type="ECO:0000256" key="1">
    <source>
        <dbReference type="SAM" id="MobiDB-lite"/>
    </source>
</evidence>
<evidence type="ECO:0008006" key="4">
    <source>
        <dbReference type="Google" id="ProtNLM"/>
    </source>
</evidence>
<gene>
    <name evidence="2" type="ORF">CEUSTIGMA_g12315.t1</name>
</gene>
<protein>
    <recommendedName>
        <fullName evidence="4">PB1 domain-containing protein</fullName>
    </recommendedName>
</protein>
<feature type="region of interest" description="Disordered" evidence="1">
    <location>
        <begin position="419"/>
        <end position="679"/>
    </location>
</feature>
<feature type="compositionally biased region" description="Polar residues" evidence="1">
    <location>
        <begin position="453"/>
        <end position="475"/>
    </location>
</feature>
<feature type="compositionally biased region" description="Basic and acidic residues" evidence="1">
    <location>
        <begin position="116"/>
        <end position="138"/>
    </location>
</feature>
<feature type="compositionally biased region" description="Polar residues" evidence="1">
    <location>
        <begin position="482"/>
        <end position="496"/>
    </location>
</feature>
<proteinExistence type="predicted"/>
<feature type="region of interest" description="Disordered" evidence="1">
    <location>
        <begin position="104"/>
        <end position="138"/>
    </location>
</feature>
<dbReference type="EMBL" id="BEGY01000139">
    <property type="protein sequence ID" value="GAX84894.1"/>
    <property type="molecule type" value="Genomic_DNA"/>
</dbReference>
<dbReference type="Proteomes" id="UP000232323">
    <property type="component" value="Unassembled WGS sequence"/>
</dbReference>
<reference evidence="2 3" key="1">
    <citation type="submission" date="2017-08" db="EMBL/GenBank/DDBJ databases">
        <title>Acidophilic green algal genome provides insights into adaptation to an acidic environment.</title>
        <authorList>
            <person name="Hirooka S."/>
            <person name="Hirose Y."/>
            <person name="Kanesaki Y."/>
            <person name="Higuchi S."/>
            <person name="Fujiwara T."/>
            <person name="Onuma R."/>
            <person name="Era A."/>
            <person name="Ohbayashi R."/>
            <person name="Uzuka A."/>
            <person name="Nozaki H."/>
            <person name="Yoshikawa H."/>
            <person name="Miyagishima S.Y."/>
        </authorList>
    </citation>
    <scope>NUCLEOTIDE SEQUENCE [LARGE SCALE GENOMIC DNA]</scope>
    <source>
        <strain evidence="2 3">NIES-2499</strain>
    </source>
</reference>
<feature type="compositionally biased region" description="Basic and acidic residues" evidence="1">
    <location>
        <begin position="651"/>
        <end position="675"/>
    </location>
</feature>
<name>A0A250XP84_9CHLO</name>
<dbReference type="AlphaFoldDB" id="A0A250XP84"/>
<feature type="compositionally biased region" description="Polar residues" evidence="1">
    <location>
        <begin position="530"/>
        <end position="551"/>
    </location>
</feature>
<dbReference type="OrthoDB" id="552452at2759"/>
<feature type="compositionally biased region" description="Basic and acidic residues" evidence="1">
    <location>
        <begin position="584"/>
        <end position="605"/>
    </location>
</feature>
<feature type="region of interest" description="Disordered" evidence="1">
    <location>
        <begin position="693"/>
        <end position="726"/>
    </location>
</feature>
<accession>A0A250XP84</accession>
<sequence length="839" mass="87971">MHPDKKGRGRPPSNKPPKAQTPLPSTCSPSSSTAWPSSSKVFSQGWTHPKSAALHQIMKPDQHVTDSKDDNYGFKHVGLAVADNEQSASLGAFKGLKRKWLEDHSKQRQGAVVKGGDNESKELVKLMDPLKSEKKEKMSLKEKRRALIMEDDDFQVLPENVQGSEAVGAKVGSDPQQKDAAAAAAAAAAVVVTKLEGGVSTSEHLQEGLGSNKEELVVELRASAVEIAGRMIDLDVNVDRQTDAITTLPPSQAGVPSEAPPSNMEAFLGIASAVTDLSKVPATTPAITAPGTLPPTTAPASTPITAASAAAPSLQLSSSEPPGTTTLKRVSVRPKLAPTPQPTPLLGDLEDCLFTPLLSITPVLNAPVENDIPTKASKFLGPEGAAAAAAAAAASSSEGLARVGSKQALELAESIERKKRLNPIPDEPSFKRGTASKLSSKPDPQSPSKPHTLHTSDSANPLHTKSNLTAESSDGTPAGDATASTPMANVASSSRIMPSDADKGVKQVVTDFLQCGPSDGKLAVQGKKIQANTNSPVKGGSQKTDSVSQDAKMSKAGAVATGSSGQVVRRTSDAADTENNARVSRGDEPSELPGGRKAEDRRADISKLSSGQKGMPQRSEPGRDTTGVSKLVGMTVDSLSGKGAVSGEVSGRGHPEAAIRDDKKQGKKQRVDSFKEQQPLQLKVLAAGEKPDATLEVRDKSVKTSVKEKKGSEGPDSHRTGGEDYGRTIPVAARSSHADDREVIMVECLVDASGGTQAPDGAVSSSLSRVTEHVDMGRLSSFKELWSHLSACLPTGCMPDRLDAKLMYLDKEGDWLLVTPDEHWGAFVKRVNKLLVSST</sequence>
<feature type="region of interest" description="Disordered" evidence="1">
    <location>
        <begin position="1"/>
        <end position="47"/>
    </location>
</feature>
<keyword evidence="3" id="KW-1185">Reference proteome</keyword>
<evidence type="ECO:0000313" key="3">
    <source>
        <dbReference type="Proteomes" id="UP000232323"/>
    </source>
</evidence>
<dbReference type="Gene3D" id="3.10.20.90">
    <property type="entry name" value="Phosphatidylinositol 3-kinase Catalytic Subunit, Chain A, domain 1"/>
    <property type="match status" value="1"/>
</dbReference>
<feature type="compositionally biased region" description="Low complexity" evidence="1">
    <location>
        <begin position="436"/>
        <end position="450"/>
    </location>
</feature>
<comment type="caution">
    <text evidence="2">The sequence shown here is derived from an EMBL/GenBank/DDBJ whole genome shotgun (WGS) entry which is preliminary data.</text>
</comment>
<evidence type="ECO:0000313" key="2">
    <source>
        <dbReference type="EMBL" id="GAX84894.1"/>
    </source>
</evidence>
<feature type="compositionally biased region" description="Low complexity" evidence="1">
    <location>
        <begin position="21"/>
        <end position="39"/>
    </location>
</feature>
<organism evidence="2 3">
    <name type="scientific">Chlamydomonas eustigma</name>
    <dbReference type="NCBI Taxonomy" id="1157962"/>
    <lineage>
        <taxon>Eukaryota</taxon>
        <taxon>Viridiplantae</taxon>
        <taxon>Chlorophyta</taxon>
        <taxon>core chlorophytes</taxon>
        <taxon>Chlorophyceae</taxon>
        <taxon>CS clade</taxon>
        <taxon>Chlamydomonadales</taxon>
        <taxon>Chlamydomonadaceae</taxon>
        <taxon>Chlamydomonas</taxon>
    </lineage>
</organism>